<dbReference type="InterPro" id="IPR011009">
    <property type="entry name" value="Kinase-like_dom_sf"/>
</dbReference>
<keyword evidence="3" id="KW-1185">Reference proteome</keyword>
<protein>
    <recommendedName>
        <fullName evidence="1">Aminoglycoside phosphotransferase domain-containing protein</fullName>
    </recommendedName>
</protein>
<dbReference type="OrthoDB" id="10003767at2759"/>
<dbReference type="InterPro" id="IPR002575">
    <property type="entry name" value="Aminoglycoside_PTrfase"/>
</dbReference>
<dbReference type="Proteomes" id="UP000800093">
    <property type="component" value="Unassembled WGS sequence"/>
</dbReference>
<dbReference type="Gene3D" id="3.90.1200.10">
    <property type="match status" value="1"/>
</dbReference>
<comment type="caution">
    <text evidence="2">The sequence shown here is derived from an EMBL/GenBank/DDBJ whole genome shotgun (WGS) entry which is preliminary data.</text>
</comment>
<dbReference type="InterPro" id="IPR051678">
    <property type="entry name" value="AGP_Transferase"/>
</dbReference>
<organism evidence="2 3">
    <name type="scientific">Lojkania enalia</name>
    <dbReference type="NCBI Taxonomy" id="147567"/>
    <lineage>
        <taxon>Eukaryota</taxon>
        <taxon>Fungi</taxon>
        <taxon>Dikarya</taxon>
        <taxon>Ascomycota</taxon>
        <taxon>Pezizomycotina</taxon>
        <taxon>Dothideomycetes</taxon>
        <taxon>Pleosporomycetidae</taxon>
        <taxon>Pleosporales</taxon>
        <taxon>Pleosporales incertae sedis</taxon>
        <taxon>Lojkania</taxon>
    </lineage>
</organism>
<dbReference type="SUPFAM" id="SSF56112">
    <property type="entry name" value="Protein kinase-like (PK-like)"/>
    <property type="match status" value="1"/>
</dbReference>
<dbReference type="Pfam" id="PF01636">
    <property type="entry name" value="APH"/>
    <property type="match status" value="1"/>
</dbReference>
<dbReference type="PANTHER" id="PTHR21310">
    <property type="entry name" value="AMINOGLYCOSIDE PHOSPHOTRANSFERASE-RELATED-RELATED"/>
    <property type="match status" value="1"/>
</dbReference>
<reference evidence="3" key="1">
    <citation type="journal article" date="2020" name="Stud. Mycol.">
        <title>101 Dothideomycetes genomes: A test case for predicting lifestyles and emergence of pathogens.</title>
        <authorList>
            <person name="Haridas S."/>
            <person name="Albert R."/>
            <person name="Binder M."/>
            <person name="Bloem J."/>
            <person name="LaButti K."/>
            <person name="Salamov A."/>
            <person name="Andreopoulos B."/>
            <person name="Baker S."/>
            <person name="Barry K."/>
            <person name="Bills G."/>
            <person name="Bluhm B."/>
            <person name="Cannon C."/>
            <person name="Castanera R."/>
            <person name="Culley D."/>
            <person name="Daum C."/>
            <person name="Ezra D."/>
            <person name="Gonzalez J."/>
            <person name="Henrissat B."/>
            <person name="Kuo A."/>
            <person name="Liang C."/>
            <person name="Lipzen A."/>
            <person name="Lutzoni F."/>
            <person name="Magnuson J."/>
            <person name="Mondo S."/>
            <person name="Nolan M."/>
            <person name="Ohm R."/>
            <person name="Pangilinan J."/>
            <person name="Park H.-J."/>
            <person name="Ramirez L."/>
            <person name="Alfaro M."/>
            <person name="Sun H."/>
            <person name="Tritt A."/>
            <person name="Yoshinaga Y."/>
            <person name="Zwiers L.-H."/>
            <person name="Turgeon B."/>
            <person name="Goodwin S."/>
            <person name="Spatafora J."/>
            <person name="Crous P."/>
            <person name="Grigoriev I."/>
        </authorList>
    </citation>
    <scope>NUCLEOTIDE SEQUENCE [LARGE SCALE GENOMIC DNA]</scope>
    <source>
        <strain evidence="3">CBS 304.66</strain>
    </source>
</reference>
<proteinExistence type="predicted"/>
<feature type="domain" description="Aminoglycoside phosphotransferase" evidence="1">
    <location>
        <begin position="100"/>
        <end position="140"/>
    </location>
</feature>
<dbReference type="PANTHER" id="PTHR21310:SF51">
    <property type="entry name" value="AMINOGLYCOSIDE PHOSPHOTRANSFERASE DOMAIN-CONTAINING PROTEIN"/>
    <property type="match status" value="1"/>
</dbReference>
<dbReference type="EMBL" id="ML986587">
    <property type="protein sequence ID" value="KAF2268230.1"/>
    <property type="molecule type" value="Genomic_DNA"/>
</dbReference>
<name>A0A9P4N3B0_9PLEO</name>
<gene>
    <name evidence="2" type="ORF">CC78DRAFT_530154</name>
</gene>
<dbReference type="AlphaFoldDB" id="A0A9P4N3B0"/>
<sequence>MIIEFIAMPMSLNAQEHVPKRIFPPQLPTLERPKALDKNTFTDSNTILMDQRKPIPNRIIESLLPKDPIRAIGFKKLCPNPFAFIQNVYTPPPVCPFPPTKSFTLVHQNFDLQNIFVDAQGSVVGIIDWDGVTTAPPCIDTTAPLALQGLVSEIQSRGQASQALVPASV</sequence>
<accession>A0A9P4N3B0</accession>
<evidence type="ECO:0000313" key="3">
    <source>
        <dbReference type="Proteomes" id="UP000800093"/>
    </source>
</evidence>
<evidence type="ECO:0000259" key="1">
    <source>
        <dbReference type="Pfam" id="PF01636"/>
    </source>
</evidence>
<evidence type="ECO:0000313" key="2">
    <source>
        <dbReference type="EMBL" id="KAF2268230.1"/>
    </source>
</evidence>